<gene>
    <name evidence="2" type="ORF">PHA8399_00357</name>
</gene>
<organism evidence="2 3">
    <name type="scientific">Leisingera aquaemixtae</name>
    <dbReference type="NCBI Taxonomy" id="1396826"/>
    <lineage>
        <taxon>Bacteria</taxon>
        <taxon>Pseudomonadati</taxon>
        <taxon>Pseudomonadota</taxon>
        <taxon>Alphaproteobacteria</taxon>
        <taxon>Rhodobacterales</taxon>
        <taxon>Roseobacteraceae</taxon>
        <taxon>Leisingera</taxon>
    </lineage>
</organism>
<reference evidence="2 3" key="1">
    <citation type="submission" date="2015-09" db="EMBL/GenBank/DDBJ databases">
        <authorList>
            <consortium name="Swine Surveillance"/>
        </authorList>
    </citation>
    <scope>NUCLEOTIDE SEQUENCE [LARGE SCALE GENOMIC DNA]</scope>
    <source>
        <strain evidence="2 3">CECT 8399</strain>
    </source>
</reference>
<dbReference type="AlphaFoldDB" id="A0A0P1H5W1"/>
<protein>
    <recommendedName>
        <fullName evidence="1">DUF2726 domain-containing protein</fullName>
    </recommendedName>
</protein>
<name>A0A0P1H5W1_9RHOB</name>
<dbReference type="STRING" id="1396826.PHA8399_00357"/>
<dbReference type="Pfam" id="PF10881">
    <property type="entry name" value="DUF2726"/>
    <property type="match status" value="1"/>
</dbReference>
<dbReference type="Proteomes" id="UP000051326">
    <property type="component" value="Unassembled WGS sequence"/>
</dbReference>
<evidence type="ECO:0000313" key="2">
    <source>
        <dbReference type="EMBL" id="CUH98244.1"/>
    </source>
</evidence>
<dbReference type="EMBL" id="CYSR01000003">
    <property type="protein sequence ID" value="CUH98244.1"/>
    <property type="molecule type" value="Genomic_DNA"/>
</dbReference>
<feature type="domain" description="DUF2726" evidence="1">
    <location>
        <begin position="2"/>
        <end position="63"/>
    </location>
</feature>
<dbReference type="InterPro" id="IPR024402">
    <property type="entry name" value="DUF2726"/>
</dbReference>
<evidence type="ECO:0000313" key="3">
    <source>
        <dbReference type="Proteomes" id="UP000051326"/>
    </source>
</evidence>
<sequence length="91" mass="9943">MSINSKRADFVVLNPSLQVAAVFEYQGNGHFGSTNQSARRAENSDRIKREACSEAGIYLVELPPFVEVEGLRAVVQNIVNPQPEEPAQAGE</sequence>
<accession>A0A0P1H5W1</accession>
<proteinExistence type="predicted"/>
<evidence type="ECO:0000259" key="1">
    <source>
        <dbReference type="Pfam" id="PF10881"/>
    </source>
</evidence>